<dbReference type="Proteomes" id="UP000275846">
    <property type="component" value="Unassembled WGS sequence"/>
</dbReference>
<evidence type="ECO:0000313" key="1">
    <source>
        <dbReference type="EMBL" id="VDM05547.1"/>
    </source>
</evidence>
<dbReference type="SUPFAM" id="SSF56219">
    <property type="entry name" value="DNase I-like"/>
    <property type="match status" value="1"/>
</dbReference>
<name>A0A183TRR3_SCHSO</name>
<evidence type="ECO:0000313" key="3">
    <source>
        <dbReference type="WBParaSite" id="SSLN_0001988501-mRNA-1"/>
    </source>
</evidence>
<reference evidence="3" key="1">
    <citation type="submission" date="2016-06" db="UniProtKB">
        <authorList>
            <consortium name="WormBaseParasite"/>
        </authorList>
    </citation>
    <scope>IDENTIFICATION</scope>
</reference>
<organism evidence="3">
    <name type="scientific">Schistocephalus solidus</name>
    <name type="common">Tapeworm</name>
    <dbReference type="NCBI Taxonomy" id="70667"/>
    <lineage>
        <taxon>Eukaryota</taxon>
        <taxon>Metazoa</taxon>
        <taxon>Spiralia</taxon>
        <taxon>Lophotrochozoa</taxon>
        <taxon>Platyhelminthes</taxon>
        <taxon>Cestoda</taxon>
        <taxon>Eucestoda</taxon>
        <taxon>Diphyllobothriidea</taxon>
        <taxon>Diphyllobothriidae</taxon>
        <taxon>Schistocephalus</taxon>
    </lineage>
</organism>
<dbReference type="InterPro" id="IPR036691">
    <property type="entry name" value="Endo/exonu/phosph_ase_sf"/>
</dbReference>
<protein>
    <submittedName>
        <fullName evidence="1 3">Uncharacterized protein</fullName>
    </submittedName>
</protein>
<evidence type="ECO:0000313" key="2">
    <source>
        <dbReference type="Proteomes" id="UP000275846"/>
    </source>
</evidence>
<keyword evidence="2" id="KW-1185">Reference proteome</keyword>
<reference evidence="1 2" key="2">
    <citation type="submission" date="2018-11" db="EMBL/GenBank/DDBJ databases">
        <authorList>
            <consortium name="Pathogen Informatics"/>
        </authorList>
    </citation>
    <scope>NUCLEOTIDE SEQUENCE [LARGE SCALE GENOMIC DNA]</scope>
    <source>
        <strain evidence="1 2">NST_G2</strain>
    </source>
</reference>
<proteinExistence type="predicted"/>
<dbReference type="Gene3D" id="3.60.10.10">
    <property type="entry name" value="Endonuclease/exonuclease/phosphatase"/>
    <property type="match status" value="1"/>
</dbReference>
<dbReference type="EMBL" id="UYSU01046456">
    <property type="protein sequence ID" value="VDM05547.1"/>
    <property type="molecule type" value="Genomic_DNA"/>
</dbReference>
<gene>
    <name evidence="1" type="ORF">SSLN_LOCUS19161</name>
</gene>
<sequence>MPSEMLGSNRTERRTALVARERACYKVDIAALSETRFSEQGHLEEVGASYTFWSGRPKAEQRDSGVAFAIRNDIFATIISAYAPPVTRSDVAKDWFADNDADICILLAEKNGLHKACMDLRTDAAPCTSTAMGDAERLDDLKV</sequence>
<dbReference type="AlphaFoldDB" id="A0A183TRR3"/>
<dbReference type="WBParaSite" id="SSLN_0001988501-mRNA-1">
    <property type="protein sequence ID" value="SSLN_0001988501-mRNA-1"/>
    <property type="gene ID" value="SSLN_0001988501"/>
</dbReference>
<accession>A0A183TRR3</accession>